<gene>
    <name evidence="1" type="ORF">DERYTH_LOCUS19207</name>
</gene>
<dbReference type="EMBL" id="CAJVPY010020651">
    <property type="protein sequence ID" value="CAG8776489.1"/>
    <property type="molecule type" value="Genomic_DNA"/>
</dbReference>
<accession>A0A9N9JEB6</accession>
<dbReference type="Proteomes" id="UP000789405">
    <property type="component" value="Unassembled WGS sequence"/>
</dbReference>
<dbReference type="OrthoDB" id="2405564at2759"/>
<comment type="caution">
    <text evidence="1">The sequence shown here is derived from an EMBL/GenBank/DDBJ whole genome shotgun (WGS) entry which is preliminary data.</text>
</comment>
<keyword evidence="2" id="KW-1185">Reference proteome</keyword>
<organism evidence="1 2">
    <name type="scientific">Dentiscutata erythropus</name>
    <dbReference type="NCBI Taxonomy" id="1348616"/>
    <lineage>
        <taxon>Eukaryota</taxon>
        <taxon>Fungi</taxon>
        <taxon>Fungi incertae sedis</taxon>
        <taxon>Mucoromycota</taxon>
        <taxon>Glomeromycotina</taxon>
        <taxon>Glomeromycetes</taxon>
        <taxon>Diversisporales</taxon>
        <taxon>Gigasporaceae</taxon>
        <taxon>Dentiscutata</taxon>
    </lineage>
</organism>
<proteinExistence type="predicted"/>
<reference evidence="1" key="1">
    <citation type="submission" date="2021-06" db="EMBL/GenBank/DDBJ databases">
        <authorList>
            <person name="Kallberg Y."/>
            <person name="Tangrot J."/>
            <person name="Rosling A."/>
        </authorList>
    </citation>
    <scope>NUCLEOTIDE SEQUENCE</scope>
    <source>
        <strain evidence="1">MA453B</strain>
    </source>
</reference>
<name>A0A9N9JEB6_9GLOM</name>
<evidence type="ECO:0000313" key="1">
    <source>
        <dbReference type="EMBL" id="CAG8776489.1"/>
    </source>
</evidence>
<feature type="non-terminal residue" evidence="1">
    <location>
        <position position="1"/>
    </location>
</feature>
<sequence length="316" mass="35890">MPSMSSLLGSIARLPVLCTFRQTVFFSSITTLFDKYLVSSRKIARDKLKGRGFPSNISTTASGFDLKDLQLLKVNFQPTPFKNDILPNVDVSDFPEEYILPNISKKELLDTSFNVESFKEISDHQVQAFLTDLHEVIKDLHSNEGMEGSETDTLVYNLLFQIVGLHRYPLKIRLYIASECYMIAKPEFVINRKNISMIVIEGKHIKNKNLIPSKGYGEARLAAEILACANENMLHTAHQTDVILDQIIFAVRVVSTYFTFYKAIIPSGYWNELGYGLLKKESIIIKRWPEDMRPASGLVIVEPSGRQNVLKAFFKI</sequence>
<dbReference type="AlphaFoldDB" id="A0A9N9JEB6"/>
<protein>
    <submittedName>
        <fullName evidence="1">8081_t:CDS:1</fullName>
    </submittedName>
</protein>
<evidence type="ECO:0000313" key="2">
    <source>
        <dbReference type="Proteomes" id="UP000789405"/>
    </source>
</evidence>